<feature type="compositionally biased region" description="Polar residues" evidence="4">
    <location>
        <begin position="65"/>
        <end position="75"/>
    </location>
</feature>
<reference evidence="5" key="2">
    <citation type="submission" date="2020-11" db="EMBL/GenBank/DDBJ databases">
        <authorList>
            <person name="McCartney M.A."/>
            <person name="Auch B."/>
            <person name="Kono T."/>
            <person name="Mallez S."/>
            <person name="Becker A."/>
            <person name="Gohl D.M."/>
            <person name="Silverstein K.A.T."/>
            <person name="Koren S."/>
            <person name="Bechman K.B."/>
            <person name="Herman A."/>
            <person name="Abrahante J.E."/>
            <person name="Garbe J."/>
        </authorList>
    </citation>
    <scope>NUCLEOTIDE SEQUENCE</scope>
    <source>
        <strain evidence="5">Duluth1</strain>
        <tissue evidence="5">Whole animal</tissue>
    </source>
</reference>
<keyword evidence="2" id="KW-0564">Palmitate</keyword>
<evidence type="ECO:0000313" key="5">
    <source>
        <dbReference type="EMBL" id="KAH3739465.1"/>
    </source>
</evidence>
<dbReference type="AlphaFoldDB" id="A0A9D4HXX8"/>
<name>A0A9D4HXX8_DREPO</name>
<evidence type="ECO:0000256" key="2">
    <source>
        <dbReference type="ARBA" id="ARBA00023139"/>
    </source>
</evidence>
<evidence type="ECO:0000256" key="4">
    <source>
        <dbReference type="SAM" id="MobiDB-lite"/>
    </source>
</evidence>
<evidence type="ECO:0000256" key="1">
    <source>
        <dbReference type="ARBA" id="ARBA00022707"/>
    </source>
</evidence>
<dbReference type="GO" id="GO:1904240">
    <property type="term" value="P:negative regulation of VCP-NPL4-UFD1 AAA ATPase complex assembly"/>
    <property type="evidence" value="ECO:0007669"/>
    <property type="project" value="TreeGrafter"/>
</dbReference>
<accession>A0A9D4HXX8</accession>
<evidence type="ECO:0000313" key="6">
    <source>
        <dbReference type="Proteomes" id="UP000828390"/>
    </source>
</evidence>
<dbReference type="GO" id="GO:0010508">
    <property type="term" value="P:positive regulation of autophagy"/>
    <property type="evidence" value="ECO:0007669"/>
    <property type="project" value="TreeGrafter"/>
</dbReference>
<dbReference type="GO" id="GO:0005789">
    <property type="term" value="C:endoplasmic reticulum membrane"/>
    <property type="evidence" value="ECO:0007669"/>
    <property type="project" value="TreeGrafter"/>
</dbReference>
<sequence length="75" mass="8656">MGHCMSCCEDSEVNQPSPETRRRELAAAAERRQKENEGRGVKDPEAVKRKQKKKEEMDKMPNRPQGDSNLKWQVS</sequence>
<dbReference type="Proteomes" id="UP000828390">
    <property type="component" value="Unassembled WGS sequence"/>
</dbReference>
<dbReference type="PANTHER" id="PTHR35269:SF1">
    <property type="entry name" value="SMALL VCP_P97-INTERACTING PROTEIN"/>
    <property type="match status" value="1"/>
</dbReference>
<feature type="compositionally biased region" description="Basic and acidic residues" evidence="4">
    <location>
        <begin position="19"/>
        <end position="61"/>
    </location>
</feature>
<proteinExistence type="predicted"/>
<evidence type="ECO:0000256" key="3">
    <source>
        <dbReference type="ARBA" id="ARBA00023288"/>
    </source>
</evidence>
<gene>
    <name evidence="5" type="ORF">DPMN_046117</name>
</gene>
<dbReference type="GO" id="GO:1904153">
    <property type="term" value="P:negative regulation of retrograde protein transport, ER to cytosol"/>
    <property type="evidence" value="ECO:0007669"/>
    <property type="project" value="TreeGrafter"/>
</dbReference>
<organism evidence="5 6">
    <name type="scientific">Dreissena polymorpha</name>
    <name type="common">Zebra mussel</name>
    <name type="synonym">Mytilus polymorpha</name>
    <dbReference type="NCBI Taxonomy" id="45954"/>
    <lineage>
        <taxon>Eukaryota</taxon>
        <taxon>Metazoa</taxon>
        <taxon>Spiralia</taxon>
        <taxon>Lophotrochozoa</taxon>
        <taxon>Mollusca</taxon>
        <taxon>Bivalvia</taxon>
        <taxon>Autobranchia</taxon>
        <taxon>Heteroconchia</taxon>
        <taxon>Euheterodonta</taxon>
        <taxon>Imparidentia</taxon>
        <taxon>Neoheterodontei</taxon>
        <taxon>Myida</taxon>
        <taxon>Dreissenoidea</taxon>
        <taxon>Dreissenidae</taxon>
        <taxon>Dreissena</taxon>
    </lineage>
</organism>
<keyword evidence="3" id="KW-0449">Lipoprotein</keyword>
<reference evidence="5" key="1">
    <citation type="journal article" date="2019" name="bioRxiv">
        <title>The Genome of the Zebra Mussel, Dreissena polymorpha: A Resource for Invasive Species Research.</title>
        <authorList>
            <person name="McCartney M.A."/>
            <person name="Auch B."/>
            <person name="Kono T."/>
            <person name="Mallez S."/>
            <person name="Zhang Y."/>
            <person name="Obille A."/>
            <person name="Becker A."/>
            <person name="Abrahante J.E."/>
            <person name="Garbe J."/>
            <person name="Badalamenti J.P."/>
            <person name="Herman A."/>
            <person name="Mangelson H."/>
            <person name="Liachko I."/>
            <person name="Sullivan S."/>
            <person name="Sone E.D."/>
            <person name="Koren S."/>
            <person name="Silverstein K.A.T."/>
            <person name="Beckman K.B."/>
            <person name="Gohl D.M."/>
        </authorList>
    </citation>
    <scope>NUCLEOTIDE SEQUENCE</scope>
    <source>
        <strain evidence="5">Duluth1</strain>
        <tissue evidence="5">Whole animal</tissue>
    </source>
</reference>
<dbReference type="InterPro" id="IPR031632">
    <property type="entry name" value="SVIP"/>
</dbReference>
<feature type="region of interest" description="Disordered" evidence="4">
    <location>
        <begin position="1"/>
        <end position="75"/>
    </location>
</feature>
<dbReference type="InterPro" id="IPR055366">
    <property type="entry name" value="SVIP_metazoa"/>
</dbReference>
<dbReference type="Pfam" id="PF15811">
    <property type="entry name" value="SVIP"/>
    <property type="match status" value="1"/>
</dbReference>
<protein>
    <recommendedName>
        <fullName evidence="7">Small VCP/p97-interacting protein</fullName>
    </recommendedName>
</protein>
<dbReference type="GO" id="GO:1904293">
    <property type="term" value="P:negative regulation of ERAD pathway"/>
    <property type="evidence" value="ECO:0007669"/>
    <property type="project" value="TreeGrafter"/>
</dbReference>
<dbReference type="PANTHER" id="PTHR35269">
    <property type="entry name" value="SMALL VCP/P97-INTERACTING PROTEIN"/>
    <property type="match status" value="1"/>
</dbReference>
<comment type="caution">
    <text evidence="5">The sequence shown here is derived from an EMBL/GenBank/DDBJ whole genome shotgun (WGS) entry which is preliminary data.</text>
</comment>
<keyword evidence="1" id="KW-0519">Myristate</keyword>
<keyword evidence="6" id="KW-1185">Reference proteome</keyword>
<dbReference type="EMBL" id="JAIWYP010000011">
    <property type="protein sequence ID" value="KAH3739465.1"/>
    <property type="molecule type" value="Genomic_DNA"/>
</dbReference>
<evidence type="ECO:0008006" key="7">
    <source>
        <dbReference type="Google" id="ProtNLM"/>
    </source>
</evidence>